<name>A0A3M7EX65_HORWE</name>
<reference evidence="5 6" key="1">
    <citation type="journal article" date="2018" name="BMC Genomics">
        <title>Genomic evidence for intraspecific hybridization in a clonal and extremely halotolerant yeast.</title>
        <authorList>
            <person name="Gostincar C."/>
            <person name="Stajich J.E."/>
            <person name="Zupancic J."/>
            <person name="Zalar P."/>
            <person name="Gunde-Cimerman N."/>
        </authorList>
    </citation>
    <scope>NUCLEOTIDE SEQUENCE [LARGE SCALE GENOMIC DNA]</scope>
    <source>
        <strain evidence="5 6">EXF-171</strain>
    </source>
</reference>
<evidence type="ECO:0000256" key="1">
    <source>
        <dbReference type="ARBA" id="ARBA00005964"/>
    </source>
</evidence>
<evidence type="ECO:0000259" key="4">
    <source>
        <dbReference type="Pfam" id="PF00135"/>
    </source>
</evidence>
<dbReference type="SUPFAM" id="SSF53474">
    <property type="entry name" value="alpha/beta-Hydrolases"/>
    <property type="match status" value="1"/>
</dbReference>
<proteinExistence type="inferred from homology"/>
<accession>A0A3M7EX65</accession>
<dbReference type="EMBL" id="QWIQ01000622">
    <property type="protein sequence ID" value="RMY80714.1"/>
    <property type="molecule type" value="Genomic_DNA"/>
</dbReference>
<dbReference type="Gene3D" id="3.40.50.1820">
    <property type="entry name" value="alpha/beta hydrolase"/>
    <property type="match status" value="2"/>
</dbReference>
<keyword evidence="3" id="KW-0732">Signal</keyword>
<feature type="domain" description="Carboxylesterase type B" evidence="4">
    <location>
        <begin position="26"/>
        <end position="367"/>
    </location>
</feature>
<dbReference type="PANTHER" id="PTHR11559">
    <property type="entry name" value="CARBOXYLESTERASE"/>
    <property type="match status" value="1"/>
</dbReference>
<comment type="similarity">
    <text evidence="1 3">Belongs to the type-B carboxylesterase/lipase family.</text>
</comment>
<feature type="signal peptide" evidence="3">
    <location>
        <begin position="1"/>
        <end position="19"/>
    </location>
</feature>
<evidence type="ECO:0000256" key="3">
    <source>
        <dbReference type="RuleBase" id="RU361235"/>
    </source>
</evidence>
<comment type="caution">
    <text evidence="5">The sequence shown here is derived from an EMBL/GenBank/DDBJ whole genome shotgun (WGS) entry which is preliminary data.</text>
</comment>
<dbReference type="InterPro" id="IPR050309">
    <property type="entry name" value="Type-B_Carboxylest/Lipase"/>
</dbReference>
<dbReference type="InterPro" id="IPR019826">
    <property type="entry name" value="Carboxylesterase_B_AS"/>
</dbReference>
<feature type="chain" id="PRO_5017854075" description="Carboxylic ester hydrolase" evidence="3">
    <location>
        <begin position="20"/>
        <end position="523"/>
    </location>
</feature>
<evidence type="ECO:0000256" key="2">
    <source>
        <dbReference type="ARBA" id="ARBA00022801"/>
    </source>
</evidence>
<evidence type="ECO:0000313" key="6">
    <source>
        <dbReference type="Proteomes" id="UP000281468"/>
    </source>
</evidence>
<dbReference type="PROSITE" id="PS00122">
    <property type="entry name" value="CARBOXYLESTERASE_B_1"/>
    <property type="match status" value="1"/>
</dbReference>
<dbReference type="Pfam" id="PF00135">
    <property type="entry name" value="COesterase"/>
    <property type="match status" value="1"/>
</dbReference>
<dbReference type="AlphaFoldDB" id="A0A3M7EX65"/>
<organism evidence="5 6">
    <name type="scientific">Hortaea werneckii</name>
    <name type="common">Black yeast</name>
    <name type="synonym">Cladosporium werneckii</name>
    <dbReference type="NCBI Taxonomy" id="91943"/>
    <lineage>
        <taxon>Eukaryota</taxon>
        <taxon>Fungi</taxon>
        <taxon>Dikarya</taxon>
        <taxon>Ascomycota</taxon>
        <taxon>Pezizomycotina</taxon>
        <taxon>Dothideomycetes</taxon>
        <taxon>Dothideomycetidae</taxon>
        <taxon>Mycosphaerellales</taxon>
        <taxon>Teratosphaeriaceae</taxon>
        <taxon>Hortaea</taxon>
    </lineage>
</organism>
<dbReference type="InterPro" id="IPR029058">
    <property type="entry name" value="AB_hydrolase_fold"/>
</dbReference>
<gene>
    <name evidence="5" type="ORF">D0862_12614</name>
</gene>
<protein>
    <recommendedName>
        <fullName evidence="3">Carboxylic ester hydrolase</fullName>
        <ecNumber evidence="3">3.1.1.-</ecNumber>
    </recommendedName>
</protein>
<keyword evidence="2 3" id="KW-0378">Hydrolase</keyword>
<dbReference type="Proteomes" id="UP000281468">
    <property type="component" value="Unassembled WGS sequence"/>
</dbReference>
<dbReference type="InterPro" id="IPR002018">
    <property type="entry name" value="CarbesteraseB"/>
</dbReference>
<dbReference type="EC" id="3.1.1.-" evidence="3"/>
<dbReference type="GO" id="GO:0016787">
    <property type="term" value="F:hydrolase activity"/>
    <property type="evidence" value="ECO:0007669"/>
    <property type="project" value="UniProtKB-KW"/>
</dbReference>
<evidence type="ECO:0000313" key="5">
    <source>
        <dbReference type="EMBL" id="RMY80714.1"/>
    </source>
</evidence>
<sequence>MLQLVASILTSQLLPFTYAVTPCALTVETKNGPIQGHLAENRSEVTEFLGIPFAQPPVGDLRFAAPKAYGGHGLLVAKEFVSSIAPTFNDCPQESRPPFDLNFLTPQAQQIIDFFGGNAGTRRDEDCLTLNVWTKAIKNGHCCEARPVLVFFYGGRTSIGTTNSPFYNGQYLSDAEDIVIVTVNYRLNIFGFPGAPGNVDNLGFRDQRLAVEWVRDNIAVFGGDASRITIFGQSSGGVAVDYWAFAYVEDPIVSGLISHSGNALSFPMNAENATLSNWYNVSTEMGCGSTGNTIPCMRTKPWKDIELAAGKLPSAKSSSPLRSVPPFYPKPDGETVFSNYTELAKDGKFARLPYLLGNNNNEQGYYMIPAIAAGAKTTAQEGDAFLLSSFTCPNMFQAEQRRAYNVPVWQYRYFGDWDNLRLYNGSGAYHGTDLEMVFGNDDTVSGIPSSKAENITKDFMRHAWALFAADPGAGLRKLGWQTYDAEDESLVRLAYGNQPRADFAFAREYDAPCSTVEFGAYAT</sequence>